<evidence type="ECO:0000313" key="2">
    <source>
        <dbReference type="Proteomes" id="UP000727490"/>
    </source>
</evidence>
<keyword evidence="2" id="KW-1185">Reference proteome</keyword>
<name>A0A951J1X1_9BACT</name>
<reference evidence="1 2" key="1">
    <citation type="journal article" date="2020" name="Syst. Appl. Microbiol.">
        <title>Arthrospiribacter ruber gen. nov., sp. nov., a novel bacterium isolated from Arthrospira cultures.</title>
        <authorList>
            <person name="Waleron M."/>
            <person name="Misztak A."/>
            <person name="Waleron M.M."/>
            <person name="Furmaniak M."/>
            <person name="Mrozik A."/>
            <person name="Waleron K."/>
        </authorList>
    </citation>
    <scope>NUCLEOTIDE SEQUENCE [LARGE SCALE GENOMIC DNA]</scope>
    <source>
        <strain evidence="1 2">DPMB0001</strain>
    </source>
</reference>
<organism evidence="1 2">
    <name type="scientific">Arthrospiribacter ruber</name>
    <dbReference type="NCBI Taxonomy" id="2487934"/>
    <lineage>
        <taxon>Bacteria</taxon>
        <taxon>Pseudomonadati</taxon>
        <taxon>Bacteroidota</taxon>
        <taxon>Cytophagia</taxon>
        <taxon>Cytophagales</taxon>
        <taxon>Cyclobacteriaceae</taxon>
        <taxon>Arthrospiribacter</taxon>
    </lineage>
</organism>
<gene>
    <name evidence="1" type="ORF">EGN73_18865</name>
</gene>
<dbReference type="RefSeq" id="WP_219293252.1">
    <property type="nucleotide sequence ID" value="NZ_RPHB01000010.1"/>
</dbReference>
<dbReference type="EMBL" id="RPHB01000010">
    <property type="protein sequence ID" value="MBW3469861.1"/>
    <property type="molecule type" value="Genomic_DNA"/>
</dbReference>
<protein>
    <submittedName>
        <fullName evidence="1">Uncharacterized protein</fullName>
    </submittedName>
</protein>
<evidence type="ECO:0000313" key="1">
    <source>
        <dbReference type="EMBL" id="MBW3469861.1"/>
    </source>
</evidence>
<accession>A0A951J1X1</accession>
<dbReference type="Proteomes" id="UP000727490">
    <property type="component" value="Unassembled WGS sequence"/>
</dbReference>
<dbReference type="AlphaFoldDB" id="A0A951J1X1"/>
<sequence length="126" mass="14334">MIKSIESEKILIFMLIACLCLGSCATEEPVDNQLSACETSDALSQLTWLKEQYELMKDTPESGIILYQFNSREVIEIQSPLMSSTNQSQYYCDGTKLDFDAPEIFQDFLANRVEVKILHGVNLWGR</sequence>
<comment type="caution">
    <text evidence="1">The sequence shown here is derived from an EMBL/GenBank/DDBJ whole genome shotgun (WGS) entry which is preliminary data.</text>
</comment>
<proteinExistence type="predicted"/>